<dbReference type="InterPro" id="IPR043917">
    <property type="entry name" value="DUF5753"/>
</dbReference>
<gene>
    <name evidence="2" type="ORF">CUT44_12555</name>
</gene>
<dbReference type="Proteomes" id="UP000230407">
    <property type="component" value="Unassembled WGS sequence"/>
</dbReference>
<evidence type="ECO:0000259" key="1">
    <source>
        <dbReference type="PROSITE" id="PS50943"/>
    </source>
</evidence>
<protein>
    <submittedName>
        <fullName evidence="2">Transcriptional regulator</fullName>
    </submittedName>
</protein>
<dbReference type="Gene3D" id="1.10.260.40">
    <property type="entry name" value="lambda repressor-like DNA-binding domains"/>
    <property type="match status" value="1"/>
</dbReference>
<keyword evidence="3" id="KW-1185">Reference proteome</keyword>
<dbReference type="Pfam" id="PF13560">
    <property type="entry name" value="HTH_31"/>
    <property type="match status" value="1"/>
</dbReference>
<organism evidence="2 3">
    <name type="scientific">Streptomyces carminius</name>
    <dbReference type="NCBI Taxonomy" id="2665496"/>
    <lineage>
        <taxon>Bacteria</taxon>
        <taxon>Bacillati</taxon>
        <taxon>Actinomycetota</taxon>
        <taxon>Actinomycetes</taxon>
        <taxon>Kitasatosporales</taxon>
        <taxon>Streptomycetaceae</taxon>
        <taxon>Streptomyces</taxon>
    </lineage>
</organism>
<dbReference type="PROSITE" id="PS50943">
    <property type="entry name" value="HTH_CROC1"/>
    <property type="match status" value="1"/>
</dbReference>
<evidence type="ECO:0000313" key="3">
    <source>
        <dbReference type="Proteomes" id="UP000230407"/>
    </source>
</evidence>
<accession>A0A2M8LZY3</accession>
<name>A0A2M8LZY3_9ACTN</name>
<dbReference type="GO" id="GO:0003677">
    <property type="term" value="F:DNA binding"/>
    <property type="evidence" value="ECO:0007669"/>
    <property type="project" value="InterPro"/>
</dbReference>
<dbReference type="Pfam" id="PF19054">
    <property type="entry name" value="DUF5753"/>
    <property type="match status" value="1"/>
</dbReference>
<dbReference type="InterPro" id="IPR001387">
    <property type="entry name" value="Cro/C1-type_HTH"/>
</dbReference>
<dbReference type="SMART" id="SM00530">
    <property type="entry name" value="HTH_XRE"/>
    <property type="match status" value="1"/>
</dbReference>
<dbReference type="AlphaFoldDB" id="A0A2M8LZY3"/>
<dbReference type="SUPFAM" id="SSF47413">
    <property type="entry name" value="lambda repressor-like DNA-binding domains"/>
    <property type="match status" value="1"/>
</dbReference>
<feature type="domain" description="HTH cro/C1-type" evidence="1">
    <location>
        <begin position="22"/>
        <end position="75"/>
    </location>
</feature>
<proteinExistence type="predicted"/>
<evidence type="ECO:0000313" key="2">
    <source>
        <dbReference type="EMBL" id="PJE97505.1"/>
    </source>
</evidence>
<comment type="caution">
    <text evidence="2">The sequence shown here is derived from an EMBL/GenBank/DDBJ whole genome shotgun (WGS) entry which is preliminary data.</text>
</comment>
<dbReference type="EMBL" id="PGGW01000040">
    <property type="protein sequence ID" value="PJE97505.1"/>
    <property type="molecule type" value="Genomic_DNA"/>
</dbReference>
<reference evidence="2 3" key="1">
    <citation type="submission" date="2017-11" db="EMBL/GenBank/DDBJ databases">
        <title>Streptomyces carmine sp. nov., a novel actinomycete isolated from Sophora alopecuroides in Xinjiang, China.</title>
        <authorList>
            <person name="Wang Y."/>
            <person name="Luo X."/>
            <person name="Wan C."/>
            <person name="Zhang L."/>
        </authorList>
    </citation>
    <scope>NUCLEOTIDE SEQUENCE [LARGE SCALE GENOMIC DNA]</scope>
    <source>
        <strain evidence="2 3">TRM SA0054</strain>
    </source>
</reference>
<dbReference type="InterPro" id="IPR010982">
    <property type="entry name" value="Lambda_DNA-bd_dom_sf"/>
</dbReference>
<sequence>MPPRRVVTGRSQEPRRRFAEEIRLLRTERKLSLRKLGEALGWDWSLFSKMESGHTVSSPDVVQALDQYYGTRGMLLVLWELAVADTTQFRERYRRFMALEAEAVGIQQYSPSLMPGLLQTEAYARHMFRLGGLPPSAELDQQTDARMSRKDALIRKEPAYFRAILDEAVLRRPLPDAEEWRGQLKHLEEMTRQENVMIQVLPFSAGPCELANTDTALLRLLDGRTVAWVESGYSGELIEEAAKVERLTVDFDRLRDHALPPRESAEFVLQLLEELP</sequence>
<dbReference type="RefSeq" id="WP_100202045.1">
    <property type="nucleotide sequence ID" value="NZ_PGGW01000040.1"/>
</dbReference>